<accession>A0A1R3KV88</accession>
<keyword evidence="1" id="KW-0347">Helicase</keyword>
<evidence type="ECO:0000313" key="2">
    <source>
        <dbReference type="Proteomes" id="UP000187203"/>
    </source>
</evidence>
<keyword evidence="1" id="KW-0547">Nucleotide-binding</keyword>
<proteinExistence type="predicted"/>
<keyword evidence="1" id="KW-0067">ATP-binding</keyword>
<dbReference type="Proteomes" id="UP000187203">
    <property type="component" value="Unassembled WGS sequence"/>
</dbReference>
<comment type="caution">
    <text evidence="1">The sequence shown here is derived from an EMBL/GenBank/DDBJ whole genome shotgun (WGS) entry which is preliminary data.</text>
</comment>
<dbReference type="OrthoDB" id="1704194at2759"/>
<keyword evidence="2" id="KW-1185">Reference proteome</keyword>
<dbReference type="GO" id="GO:0004386">
    <property type="term" value="F:helicase activity"/>
    <property type="evidence" value="ECO:0007669"/>
    <property type="project" value="UniProtKB-KW"/>
</dbReference>
<organism evidence="1 2">
    <name type="scientific">Corchorus olitorius</name>
    <dbReference type="NCBI Taxonomy" id="93759"/>
    <lineage>
        <taxon>Eukaryota</taxon>
        <taxon>Viridiplantae</taxon>
        <taxon>Streptophyta</taxon>
        <taxon>Embryophyta</taxon>
        <taxon>Tracheophyta</taxon>
        <taxon>Spermatophyta</taxon>
        <taxon>Magnoliopsida</taxon>
        <taxon>eudicotyledons</taxon>
        <taxon>Gunneridae</taxon>
        <taxon>Pentapetalae</taxon>
        <taxon>rosids</taxon>
        <taxon>malvids</taxon>
        <taxon>Malvales</taxon>
        <taxon>Malvaceae</taxon>
        <taxon>Grewioideae</taxon>
        <taxon>Apeibeae</taxon>
        <taxon>Corchorus</taxon>
    </lineage>
</organism>
<evidence type="ECO:0000313" key="1">
    <source>
        <dbReference type="EMBL" id="OMP10958.1"/>
    </source>
</evidence>
<protein>
    <submittedName>
        <fullName evidence="1">ATP-dependent DNA helicase Q-like 1-like protein</fullName>
    </submittedName>
</protein>
<dbReference type="AlphaFoldDB" id="A0A1R3KV88"/>
<dbReference type="STRING" id="93759.A0A1R3KV88"/>
<name>A0A1R3KV88_9ROSI</name>
<sequence>MDGQDFELEKARLLSLAQDLGFDEQSAKKSLDRLISLYGRGNRSLWSFE</sequence>
<dbReference type="EMBL" id="AWUE01011122">
    <property type="protein sequence ID" value="OMP10958.1"/>
    <property type="molecule type" value="Genomic_DNA"/>
</dbReference>
<gene>
    <name evidence="1" type="ORF">COLO4_04135</name>
</gene>
<keyword evidence="1" id="KW-0378">Hydrolase</keyword>
<reference evidence="2" key="1">
    <citation type="submission" date="2013-09" db="EMBL/GenBank/DDBJ databases">
        <title>Corchorus olitorius genome sequencing.</title>
        <authorList>
            <person name="Alam M."/>
            <person name="Haque M.S."/>
            <person name="Islam M.S."/>
            <person name="Emdad E.M."/>
            <person name="Islam M.M."/>
            <person name="Ahmed B."/>
            <person name="Halim A."/>
            <person name="Hossen Q.M.M."/>
            <person name="Hossain M.Z."/>
            <person name="Ahmed R."/>
            <person name="Khan M.M."/>
            <person name="Islam R."/>
            <person name="Rashid M.M."/>
            <person name="Khan S.A."/>
            <person name="Rahman M.S."/>
            <person name="Alam M."/>
            <person name="Yahiya A.S."/>
            <person name="Khan M.S."/>
            <person name="Azam M.S."/>
            <person name="Haque T."/>
            <person name="Lashkar M.Z.H."/>
            <person name="Akhand A.I."/>
            <person name="Morshed G."/>
            <person name="Roy S."/>
            <person name="Uddin K.S."/>
            <person name="Rabeya T."/>
            <person name="Hossain A.S."/>
            <person name="Chowdhury A."/>
            <person name="Snigdha A.R."/>
            <person name="Mortoza M.S."/>
            <person name="Matin S.A."/>
            <person name="Hoque S.M.E."/>
            <person name="Islam M.K."/>
            <person name="Roy D.K."/>
            <person name="Haider R."/>
            <person name="Moosa M.M."/>
            <person name="Elias S.M."/>
            <person name="Hasan A.M."/>
            <person name="Jahan S."/>
            <person name="Shafiuddin M."/>
            <person name="Mahmood N."/>
            <person name="Shommy N.S."/>
        </authorList>
    </citation>
    <scope>NUCLEOTIDE SEQUENCE [LARGE SCALE GENOMIC DNA]</scope>
    <source>
        <strain evidence="2">cv. O-4</strain>
    </source>
</reference>